<evidence type="ECO:0000256" key="6">
    <source>
        <dbReference type="ARBA" id="ARBA00022989"/>
    </source>
</evidence>
<dbReference type="SMART" id="SM00060">
    <property type="entry name" value="FN3"/>
    <property type="match status" value="4"/>
</dbReference>
<comment type="similarity">
    <text evidence="2">Belongs to the type I cytokine receptor family. Type 2 subfamily.</text>
</comment>
<accession>A0AAY4DUL4</accession>
<dbReference type="Proteomes" id="UP000694580">
    <property type="component" value="Chromosome 3"/>
</dbReference>
<keyword evidence="9" id="KW-0675">Receptor</keyword>
<feature type="signal peptide" evidence="13">
    <location>
        <begin position="1"/>
        <end position="19"/>
    </location>
</feature>
<evidence type="ECO:0000256" key="12">
    <source>
        <dbReference type="SAM" id="Phobius"/>
    </source>
</evidence>
<dbReference type="GO" id="GO:0005886">
    <property type="term" value="C:plasma membrane"/>
    <property type="evidence" value="ECO:0007669"/>
    <property type="project" value="UniProtKB-ARBA"/>
</dbReference>
<dbReference type="InterPro" id="IPR013783">
    <property type="entry name" value="Ig-like_fold"/>
</dbReference>
<dbReference type="GeneTree" id="ENSGT00940000155603"/>
<evidence type="ECO:0000256" key="4">
    <source>
        <dbReference type="ARBA" id="ARBA00022729"/>
    </source>
</evidence>
<evidence type="ECO:0000313" key="16">
    <source>
        <dbReference type="Proteomes" id="UP000694580"/>
    </source>
</evidence>
<dbReference type="Pfam" id="PF06328">
    <property type="entry name" value="Lep_receptor_Ig"/>
    <property type="match status" value="1"/>
</dbReference>
<feature type="compositionally biased region" description="Basic and acidic residues" evidence="11">
    <location>
        <begin position="712"/>
        <end position="723"/>
    </location>
</feature>
<evidence type="ECO:0000256" key="13">
    <source>
        <dbReference type="SAM" id="SignalP"/>
    </source>
</evidence>
<evidence type="ECO:0000256" key="7">
    <source>
        <dbReference type="ARBA" id="ARBA00023136"/>
    </source>
</evidence>
<evidence type="ECO:0000259" key="14">
    <source>
        <dbReference type="PROSITE" id="PS50853"/>
    </source>
</evidence>
<feature type="domain" description="Fibronectin type-III" evidence="14">
    <location>
        <begin position="225"/>
        <end position="323"/>
    </location>
</feature>
<reference evidence="15" key="2">
    <citation type="submission" date="2025-08" db="UniProtKB">
        <authorList>
            <consortium name="Ensembl"/>
        </authorList>
    </citation>
    <scope>IDENTIFICATION</scope>
</reference>
<dbReference type="InterPro" id="IPR052672">
    <property type="entry name" value="Type1_Cytokine_Rcpt_Type2"/>
</dbReference>
<comment type="subcellular location">
    <subcellularLocation>
        <location evidence="1">Membrane</location>
        <topology evidence="1">Single-pass type I membrane protein</topology>
    </subcellularLocation>
</comment>
<dbReference type="InterPro" id="IPR003529">
    <property type="entry name" value="Hematopoietin_rcpt_Gp130_CS"/>
</dbReference>
<keyword evidence="4 13" id="KW-0732">Signal</keyword>
<feature type="transmembrane region" description="Helical" evidence="12">
    <location>
        <begin position="623"/>
        <end position="644"/>
    </location>
</feature>
<dbReference type="InterPro" id="IPR010457">
    <property type="entry name" value="IgC2-like_lig-bd"/>
</dbReference>
<dbReference type="InterPro" id="IPR036116">
    <property type="entry name" value="FN3_sf"/>
</dbReference>
<evidence type="ECO:0000313" key="15">
    <source>
        <dbReference type="Ensembl" id="ENSDCDP00010048980.1"/>
    </source>
</evidence>
<organism evidence="15 16">
    <name type="scientific">Denticeps clupeoides</name>
    <name type="common">denticle herring</name>
    <dbReference type="NCBI Taxonomy" id="299321"/>
    <lineage>
        <taxon>Eukaryota</taxon>
        <taxon>Metazoa</taxon>
        <taxon>Chordata</taxon>
        <taxon>Craniata</taxon>
        <taxon>Vertebrata</taxon>
        <taxon>Euteleostomi</taxon>
        <taxon>Actinopterygii</taxon>
        <taxon>Neopterygii</taxon>
        <taxon>Teleostei</taxon>
        <taxon>Clupei</taxon>
        <taxon>Clupeiformes</taxon>
        <taxon>Denticipitoidei</taxon>
        <taxon>Denticipitidae</taxon>
        <taxon>Denticeps</taxon>
    </lineage>
</organism>
<dbReference type="SUPFAM" id="SSF49265">
    <property type="entry name" value="Fibronectin type III"/>
    <property type="match status" value="4"/>
</dbReference>
<dbReference type="PANTHER" id="PTHR48423:SF1">
    <property type="entry name" value="INTERLEUKIN-27 RECEPTOR SUBUNIT ALPHA"/>
    <property type="match status" value="1"/>
</dbReference>
<protein>
    <recommendedName>
        <fullName evidence="14">Fibronectin type-III domain-containing protein</fullName>
    </recommendedName>
</protein>
<dbReference type="PROSITE" id="PS50853">
    <property type="entry name" value="FN3"/>
    <property type="match status" value="4"/>
</dbReference>
<dbReference type="GeneID" id="114786801"/>
<feature type="domain" description="Fibronectin type-III" evidence="14">
    <location>
        <begin position="425"/>
        <end position="521"/>
    </location>
</feature>
<feature type="compositionally biased region" description="Low complexity" evidence="11">
    <location>
        <begin position="795"/>
        <end position="810"/>
    </location>
</feature>
<dbReference type="AlphaFoldDB" id="A0AAY4DUL4"/>
<evidence type="ECO:0000256" key="10">
    <source>
        <dbReference type="ARBA" id="ARBA00023180"/>
    </source>
</evidence>
<keyword evidence="10" id="KW-0325">Glycoprotein</keyword>
<evidence type="ECO:0000256" key="9">
    <source>
        <dbReference type="ARBA" id="ARBA00023170"/>
    </source>
</evidence>
<dbReference type="GO" id="GO:0004896">
    <property type="term" value="F:cytokine receptor activity"/>
    <property type="evidence" value="ECO:0007669"/>
    <property type="project" value="InterPro"/>
</dbReference>
<gene>
    <name evidence="15" type="primary">IL6ST</name>
</gene>
<dbReference type="InterPro" id="IPR003961">
    <property type="entry name" value="FN3_dom"/>
</dbReference>
<evidence type="ECO:0000256" key="2">
    <source>
        <dbReference type="ARBA" id="ARBA00008921"/>
    </source>
</evidence>
<keyword evidence="16" id="KW-1185">Reference proteome</keyword>
<dbReference type="PROSITE" id="PS01353">
    <property type="entry name" value="HEMATOPO_REC_L_F2"/>
    <property type="match status" value="1"/>
</dbReference>
<feature type="compositionally biased region" description="Polar residues" evidence="11">
    <location>
        <begin position="770"/>
        <end position="786"/>
    </location>
</feature>
<keyword evidence="5" id="KW-0677">Repeat</keyword>
<reference evidence="15" key="3">
    <citation type="submission" date="2025-09" db="UniProtKB">
        <authorList>
            <consortium name="Ensembl"/>
        </authorList>
    </citation>
    <scope>IDENTIFICATION</scope>
</reference>
<dbReference type="RefSeq" id="XP_028830101.1">
    <property type="nucleotide sequence ID" value="XM_028974268.1"/>
</dbReference>
<evidence type="ECO:0000256" key="1">
    <source>
        <dbReference type="ARBA" id="ARBA00004479"/>
    </source>
</evidence>
<feature type="domain" description="Fibronectin type-III" evidence="14">
    <location>
        <begin position="325"/>
        <end position="423"/>
    </location>
</feature>
<dbReference type="Pfam" id="PF00041">
    <property type="entry name" value="fn3"/>
    <property type="match status" value="1"/>
</dbReference>
<keyword evidence="8" id="KW-1015">Disulfide bond</keyword>
<dbReference type="CDD" id="cd00063">
    <property type="entry name" value="FN3"/>
    <property type="match status" value="2"/>
</dbReference>
<feature type="chain" id="PRO_5044310793" description="Fibronectin type-III domain-containing protein" evidence="13">
    <location>
        <begin position="20"/>
        <end position="870"/>
    </location>
</feature>
<evidence type="ECO:0000256" key="5">
    <source>
        <dbReference type="ARBA" id="ARBA00022737"/>
    </source>
</evidence>
<name>A0AAY4DUL4_9TELE</name>
<evidence type="ECO:0000256" key="3">
    <source>
        <dbReference type="ARBA" id="ARBA00022692"/>
    </source>
</evidence>
<feature type="region of interest" description="Disordered" evidence="11">
    <location>
        <begin position="712"/>
        <end position="870"/>
    </location>
</feature>
<sequence length="870" mass="97137">MAVLTVFVLLLSLILRSDSTNWCAKIEPDSSHPIPVEIGKEFTAVCVLRHTDFTADDIVWMNKTSPLPNKYYTKVNNSASSITFNVTKGNDWTLTCSARRQSYQHFSPCIYGIMLRIGYPPEKPKNLTCWSVQNCTNCPLSSDVTCTWDPGRDPIIPANYMLIGESSGKQISSAAKFEHTGKLHFDIFPHHMMVKIQVVAENVLGRVASEELSGDSDILVKTNPPTVNVSSEKAFPQSLIIFWTPPIEETYVRLKYNIRFCEVGSAVWNEVPTNEIQDHAISFRLQSLKPYTQYVVQMRCKSREDLGFWSDWSSNFTACTSEQKPSSEPDMWLSTTVSGDQRQVTLMLKEPVESNGKILGFNLTVIDGQESQRLWVHRFTDRLFQNVTFTVQSQSEIVVKVVAVNSAGESPKASLILPTIRQGLPPVKSLAWSTLDNKLLVEWEKPYQRIPLEYVIEWVSFSVPNCRDWQREPRSAAKAFIKGDLQPFVRYNVTVTPVYRKSRPNKELGEPSTVAVYLKQGVPKVGPSIKPMKVLKTSIELVWENIPLQDLNGFVTRYTVFYESADTSGSLTVEPHTQSCILKNLTSLQKYKLWAMVSTEAGSRNGSVSYVSTPKYNPGEVEMIVVFVCIGFLFFIIFVTLLCFNKREIIKMKLWPQVPDPSNSSAVQWPLEFGTRADTPKETTLGDVSVVEVDMLDRKSLCEDDKTSLAQLKKDTYPSEEHSSGIGGSSGMSSPRQSVSDSDDADSGQTTGSTVQYSSVVSGSGYKGQTPNSAQPTFARSESTQPLLECEEQSPQEGSVQSGGSSKSCSYFRRHHAESSGSNLLKLCPAEIDEQDSTEFRSAEDGEQLAALEPPQNPSYMPQQSGYRPQ</sequence>
<proteinExistence type="inferred from homology"/>
<keyword evidence="7 12" id="KW-0472">Membrane</keyword>
<reference evidence="15 16" key="1">
    <citation type="submission" date="2020-06" db="EMBL/GenBank/DDBJ databases">
        <authorList>
            <consortium name="Wellcome Sanger Institute Data Sharing"/>
        </authorList>
    </citation>
    <scope>NUCLEOTIDE SEQUENCE [LARGE SCALE GENOMIC DNA]</scope>
</reference>
<keyword evidence="3 12" id="KW-0812">Transmembrane</keyword>
<evidence type="ECO:0000256" key="8">
    <source>
        <dbReference type="ARBA" id="ARBA00023157"/>
    </source>
</evidence>
<dbReference type="Gene3D" id="2.60.40.10">
    <property type="entry name" value="Immunoglobulins"/>
    <property type="match status" value="6"/>
</dbReference>
<dbReference type="PANTHER" id="PTHR48423">
    <property type="entry name" value="INTERLEUKIN-27 RECEPTOR SUBUNIT ALPHA"/>
    <property type="match status" value="1"/>
</dbReference>
<feature type="compositionally biased region" description="Polar residues" evidence="11">
    <location>
        <begin position="858"/>
        <end position="870"/>
    </location>
</feature>
<feature type="domain" description="Fibronectin type-III" evidence="14">
    <location>
        <begin position="523"/>
        <end position="619"/>
    </location>
</feature>
<keyword evidence="6 12" id="KW-1133">Transmembrane helix</keyword>
<feature type="compositionally biased region" description="Low complexity" evidence="11">
    <location>
        <begin position="747"/>
        <end position="769"/>
    </location>
</feature>
<evidence type="ECO:0000256" key="11">
    <source>
        <dbReference type="SAM" id="MobiDB-lite"/>
    </source>
</evidence>
<dbReference type="Ensembl" id="ENSDCDT00010059337.1">
    <property type="protein sequence ID" value="ENSDCDP00010048980.1"/>
    <property type="gene ID" value="ENSDCDG00010029387.1"/>
</dbReference>